<evidence type="ECO:0000313" key="2">
    <source>
        <dbReference type="Proteomes" id="UP001056120"/>
    </source>
</evidence>
<dbReference type="Proteomes" id="UP001056120">
    <property type="component" value="Linkage Group LG27"/>
</dbReference>
<gene>
    <name evidence="1" type="ORF">L1987_81117</name>
</gene>
<name>A0ACB8YQA0_9ASTR</name>
<comment type="caution">
    <text evidence="1">The sequence shown here is derived from an EMBL/GenBank/DDBJ whole genome shotgun (WGS) entry which is preliminary data.</text>
</comment>
<organism evidence="1 2">
    <name type="scientific">Smallanthus sonchifolius</name>
    <dbReference type="NCBI Taxonomy" id="185202"/>
    <lineage>
        <taxon>Eukaryota</taxon>
        <taxon>Viridiplantae</taxon>
        <taxon>Streptophyta</taxon>
        <taxon>Embryophyta</taxon>
        <taxon>Tracheophyta</taxon>
        <taxon>Spermatophyta</taxon>
        <taxon>Magnoliopsida</taxon>
        <taxon>eudicotyledons</taxon>
        <taxon>Gunneridae</taxon>
        <taxon>Pentapetalae</taxon>
        <taxon>asterids</taxon>
        <taxon>campanulids</taxon>
        <taxon>Asterales</taxon>
        <taxon>Asteraceae</taxon>
        <taxon>Asteroideae</taxon>
        <taxon>Heliantheae alliance</taxon>
        <taxon>Millerieae</taxon>
        <taxon>Smallanthus</taxon>
    </lineage>
</organism>
<reference evidence="2" key="1">
    <citation type="journal article" date="2022" name="Mol. Ecol. Resour.">
        <title>The genomes of chicory, endive, great burdock and yacon provide insights into Asteraceae palaeo-polyploidization history and plant inulin production.</title>
        <authorList>
            <person name="Fan W."/>
            <person name="Wang S."/>
            <person name="Wang H."/>
            <person name="Wang A."/>
            <person name="Jiang F."/>
            <person name="Liu H."/>
            <person name="Zhao H."/>
            <person name="Xu D."/>
            <person name="Zhang Y."/>
        </authorList>
    </citation>
    <scope>NUCLEOTIDE SEQUENCE [LARGE SCALE GENOMIC DNA]</scope>
    <source>
        <strain evidence="2">cv. Yunnan</strain>
    </source>
</reference>
<proteinExistence type="predicted"/>
<reference evidence="1 2" key="2">
    <citation type="journal article" date="2022" name="Mol. Ecol. Resour.">
        <title>The genomes of chicory, endive, great burdock and yacon provide insights into Asteraceae paleo-polyploidization history and plant inulin production.</title>
        <authorList>
            <person name="Fan W."/>
            <person name="Wang S."/>
            <person name="Wang H."/>
            <person name="Wang A."/>
            <person name="Jiang F."/>
            <person name="Liu H."/>
            <person name="Zhao H."/>
            <person name="Xu D."/>
            <person name="Zhang Y."/>
        </authorList>
    </citation>
    <scope>NUCLEOTIDE SEQUENCE [LARGE SCALE GENOMIC DNA]</scope>
    <source>
        <strain evidence="2">cv. Yunnan</strain>
        <tissue evidence="1">Leaves</tissue>
    </source>
</reference>
<keyword evidence="2" id="KW-1185">Reference proteome</keyword>
<accession>A0ACB8YQA0</accession>
<protein>
    <submittedName>
        <fullName evidence="1">Uncharacterized protein</fullName>
    </submittedName>
</protein>
<evidence type="ECO:0000313" key="1">
    <source>
        <dbReference type="EMBL" id="KAI3687421.1"/>
    </source>
</evidence>
<dbReference type="EMBL" id="CM042044">
    <property type="protein sequence ID" value="KAI3687421.1"/>
    <property type="molecule type" value="Genomic_DNA"/>
</dbReference>
<sequence length="354" mass="38293">MLGGEAKDWGEKPPEGDHRKNERWTNVGSRRRKRASKRVSAFFLSNLPEAITGEELWNECRSFGHIVDTHIPKKKDSSKVGQKVGRAVNTGVGVKANQQIGQSFGKVLEYPTASPETGNLAFEEVGILVDSPLRISGSVNLEWKGMNYPVWVQKTSRCWDPGFIKNPIASESSSSATSPDGEGGFFPAKTGMTPIRADGNNGKNIPCAGINQHGDEVPRTSQVNAGLDFLGNLGSDLFGLHELIFNMGAQSKKKKKAHMISSLQKIIKMPKSYQNQEESQGQSNNADGPGGTSLNSFFQQRGGGGDGASPHIGQNENQNSMNQAREDEGAATLGSRVLVGWRNSEFYLSISGSK</sequence>